<dbReference type="Proteomes" id="UP000466894">
    <property type="component" value="Chromosome"/>
</dbReference>
<reference evidence="3 6" key="2">
    <citation type="journal article" date="2019" name="Emerg. Microbes Infect.">
        <title>Comprehensive subspecies identification of 175 nontuberculous mycobacteria species based on 7547 genomic profiles.</title>
        <authorList>
            <person name="Matsumoto Y."/>
            <person name="Kinjo T."/>
            <person name="Motooka D."/>
            <person name="Nabeya D."/>
            <person name="Jung N."/>
            <person name="Uechi K."/>
            <person name="Horii T."/>
            <person name="Iida T."/>
            <person name="Fujita J."/>
            <person name="Nakamura S."/>
        </authorList>
    </citation>
    <scope>NUCLEOTIDE SEQUENCE [LARGE SCALE GENOMIC DNA]</scope>
    <source>
        <strain evidence="3 6">JCM 16367</strain>
    </source>
</reference>
<evidence type="ECO:0000256" key="1">
    <source>
        <dbReference type="ARBA" id="ARBA00022801"/>
    </source>
</evidence>
<dbReference type="RefSeq" id="WP_083089793.1">
    <property type="nucleotide sequence ID" value="NZ_AP022583.1"/>
</dbReference>
<dbReference type="EMBL" id="MVIC01000060">
    <property type="protein sequence ID" value="ORB11163.1"/>
    <property type="molecule type" value="Genomic_DNA"/>
</dbReference>
<dbReference type="InterPro" id="IPR000383">
    <property type="entry name" value="Xaa-Pro-like_dom"/>
</dbReference>
<evidence type="ECO:0000313" key="6">
    <source>
        <dbReference type="Proteomes" id="UP000466894"/>
    </source>
</evidence>
<dbReference type="SUPFAM" id="SSF49785">
    <property type="entry name" value="Galactose-binding domain-like"/>
    <property type="match status" value="1"/>
</dbReference>
<dbReference type="InterPro" id="IPR013736">
    <property type="entry name" value="Xaa-Pro_dipept_C"/>
</dbReference>
<gene>
    <name evidence="4" type="ORF">BST37_20640</name>
    <name evidence="3" type="ORF">MNVI_06550</name>
</gene>
<dbReference type="InterPro" id="IPR050585">
    <property type="entry name" value="Xaa-Pro_dipeptidyl-ppase/CocE"/>
</dbReference>
<dbReference type="InterPro" id="IPR008979">
    <property type="entry name" value="Galactose-bd-like_sf"/>
</dbReference>
<dbReference type="PANTHER" id="PTHR43056">
    <property type="entry name" value="PEPTIDASE S9 PROLYL OLIGOPEPTIDASE"/>
    <property type="match status" value="1"/>
</dbReference>
<dbReference type="SUPFAM" id="SSF53474">
    <property type="entry name" value="alpha/beta-Hydrolases"/>
    <property type="match status" value="1"/>
</dbReference>
<dbReference type="Pfam" id="PF08530">
    <property type="entry name" value="PepX_C"/>
    <property type="match status" value="1"/>
</dbReference>
<keyword evidence="5" id="KW-1185">Reference proteome</keyword>
<evidence type="ECO:0000259" key="2">
    <source>
        <dbReference type="SMART" id="SM00939"/>
    </source>
</evidence>
<sequence>MVRRAAPDAVAADRPWKRPGALRYALTRLRGFWRSPVEVYAPQPDTVVVRGDVAVTTRDGTVLRANVYLPIGEGPFPVLVCAHPYGKDNLPRKRRRGYSVPIQYRVLRQPSPVRFSTLTSWEAPDPAWWTAQGFAVLNCDLRGAGRSDGVGALLSDQEGEDVYDLIEWAATQSWSDGAVGMIGVSYLAISQWKADNLHSRGSVRGFEQISSPDRHLHTHRGGKWATFYSAAALQAQLAFFDRHLRGATEAPMPRVRLEVREDRDRVVEVRAENSWPLESTQWTALHLGSAGLGSTPAEQHGSTTFHTRWNGTSFGWTLPEDTEITGPMALRLFVEVHHGDDVNLFVGVEKWRGGEFVPFEGSYGFGRDRVTCGWLKASMRALDQKLSRPFEPVPRLDARNPLRPGQVVGVDIALGPSSTLFRAGEQLRLVVAGRWLWPRNPLTGQFPAAYERGPRDNCTLHWGPDRDARLLIPVIR</sequence>
<dbReference type="Proteomes" id="UP000192374">
    <property type="component" value="Unassembled WGS sequence"/>
</dbReference>
<proteinExistence type="predicted"/>
<evidence type="ECO:0000313" key="3">
    <source>
        <dbReference type="EMBL" id="BBY05337.1"/>
    </source>
</evidence>
<dbReference type="NCBIfam" id="TIGR00976">
    <property type="entry name" value="CocE_NonD"/>
    <property type="match status" value="2"/>
</dbReference>
<dbReference type="KEGG" id="mnv:MNVI_06550"/>
<dbReference type="AlphaFoldDB" id="A0A7I7P9S4"/>
<accession>A0A7I7P9S4</accession>
<dbReference type="EMBL" id="AP022583">
    <property type="protein sequence ID" value="BBY05337.1"/>
    <property type="molecule type" value="Genomic_DNA"/>
</dbReference>
<dbReference type="SMART" id="SM00939">
    <property type="entry name" value="PepX_C"/>
    <property type="match status" value="1"/>
</dbReference>
<protein>
    <submittedName>
        <fullName evidence="4">Hydrolase</fullName>
    </submittedName>
</protein>
<dbReference type="GO" id="GO:0008239">
    <property type="term" value="F:dipeptidyl-peptidase activity"/>
    <property type="evidence" value="ECO:0007669"/>
    <property type="project" value="InterPro"/>
</dbReference>
<dbReference type="PANTHER" id="PTHR43056:SF10">
    <property type="entry name" value="COCE_NOND FAMILY, PUTATIVE (AFU_ORTHOLOGUE AFUA_7G00600)-RELATED"/>
    <property type="match status" value="1"/>
</dbReference>
<dbReference type="Gene3D" id="2.60.120.260">
    <property type="entry name" value="Galactose-binding domain-like"/>
    <property type="match status" value="1"/>
</dbReference>
<dbReference type="OrthoDB" id="5240615at2"/>
<dbReference type="Pfam" id="PF02129">
    <property type="entry name" value="Peptidase_S15"/>
    <property type="match status" value="1"/>
</dbReference>
<reference evidence="4 5" key="1">
    <citation type="submission" date="2017-02" db="EMBL/GenBank/DDBJ databases">
        <title>The new phylogeny of genus Mycobacterium.</title>
        <authorList>
            <person name="Tortoli E."/>
            <person name="Trovato A."/>
            <person name="Cirillo D.M."/>
        </authorList>
    </citation>
    <scope>NUCLEOTIDE SEQUENCE [LARGE SCALE GENOMIC DNA]</scope>
    <source>
        <strain evidence="4 5">DSM 45145</strain>
    </source>
</reference>
<name>A0A7I7P9S4_9MYCO</name>
<evidence type="ECO:0000313" key="5">
    <source>
        <dbReference type="Proteomes" id="UP000192374"/>
    </source>
</evidence>
<reference evidence="3" key="3">
    <citation type="submission" date="2020-02" db="EMBL/GenBank/DDBJ databases">
        <authorList>
            <person name="Matsumoto Y."/>
            <person name="Motooka D."/>
            <person name="Nakamura S."/>
        </authorList>
    </citation>
    <scope>NUCLEOTIDE SEQUENCE</scope>
    <source>
        <strain evidence="3">JCM 16367</strain>
    </source>
</reference>
<feature type="domain" description="Xaa-Pro dipeptidyl-peptidase C-terminal" evidence="2">
    <location>
        <begin position="237"/>
        <end position="471"/>
    </location>
</feature>
<dbReference type="InterPro" id="IPR005674">
    <property type="entry name" value="CocE/Ser_esterase"/>
</dbReference>
<dbReference type="InterPro" id="IPR029058">
    <property type="entry name" value="AB_hydrolase_fold"/>
</dbReference>
<organism evidence="3 6">
    <name type="scientific">Mycobacterium noviomagense</name>
    <dbReference type="NCBI Taxonomy" id="459858"/>
    <lineage>
        <taxon>Bacteria</taxon>
        <taxon>Bacillati</taxon>
        <taxon>Actinomycetota</taxon>
        <taxon>Actinomycetes</taxon>
        <taxon>Mycobacteriales</taxon>
        <taxon>Mycobacteriaceae</taxon>
        <taxon>Mycobacterium</taxon>
    </lineage>
</organism>
<keyword evidence="1 4" id="KW-0378">Hydrolase</keyword>
<dbReference type="Gene3D" id="3.40.50.1820">
    <property type="entry name" value="alpha/beta hydrolase"/>
    <property type="match status" value="1"/>
</dbReference>
<evidence type="ECO:0000313" key="4">
    <source>
        <dbReference type="EMBL" id="ORB11163.1"/>
    </source>
</evidence>